<dbReference type="Pfam" id="PF00504">
    <property type="entry name" value="Chloroa_b-bind"/>
    <property type="match status" value="1"/>
</dbReference>
<evidence type="ECO:0000256" key="3">
    <source>
        <dbReference type="ARBA" id="ARBA00022528"/>
    </source>
</evidence>
<feature type="binding site" evidence="7">
    <location>
        <position position="199"/>
    </location>
    <ligand>
        <name>chlorophyll a</name>
        <dbReference type="ChEBI" id="CHEBI:58416"/>
        <label>1</label>
    </ligand>
</feature>
<feature type="binding site" description="axial binding residue" evidence="7">
    <location>
        <position position="82"/>
    </location>
    <ligand>
        <name>chlorophyll b</name>
        <dbReference type="ChEBI" id="CHEBI:61721"/>
        <label>1</label>
    </ligand>
    <ligandPart>
        <name>Mg</name>
        <dbReference type="ChEBI" id="CHEBI:25107"/>
    </ligandPart>
</feature>
<dbReference type="GO" id="GO:0009535">
    <property type="term" value="C:chloroplast thylakoid membrane"/>
    <property type="evidence" value="ECO:0007669"/>
    <property type="project" value="UniProtKB-SubCell"/>
</dbReference>
<feature type="binding site" evidence="7">
    <location>
        <position position="64"/>
    </location>
    <ligand>
        <name>chlorophyll a</name>
        <dbReference type="ChEBI" id="CHEBI:58416"/>
        <label>1</label>
    </ligand>
</feature>
<feature type="binding site" evidence="7">
    <location>
        <position position="228"/>
    </location>
    <ligand>
        <name>chlorophyll a</name>
        <dbReference type="ChEBI" id="CHEBI:58416"/>
        <label>1</label>
    </ligand>
</feature>
<dbReference type="InterPro" id="IPR022796">
    <property type="entry name" value="Chloroa_b-bind"/>
</dbReference>
<dbReference type="PANTHER" id="PTHR21649">
    <property type="entry name" value="CHLOROPHYLL A/B BINDING PROTEIN"/>
    <property type="match status" value="1"/>
</dbReference>
<keyword evidence="4 8" id="KW-0602">Photosynthesis</keyword>
<evidence type="ECO:0000256" key="1">
    <source>
        <dbReference type="ARBA" id="ARBA00004334"/>
    </source>
</evidence>
<evidence type="ECO:0000256" key="7">
    <source>
        <dbReference type="PIRSR" id="PIRSR601344-1"/>
    </source>
</evidence>
<feature type="binding site" evidence="7">
    <location>
        <position position="77"/>
    </location>
    <ligand>
        <name>chlorophyll a</name>
        <dbReference type="ChEBI" id="CHEBI:58416"/>
        <label>1</label>
    </ligand>
</feature>
<evidence type="ECO:0000256" key="6">
    <source>
        <dbReference type="ARBA" id="ARBA00022991"/>
    </source>
</evidence>
<name>A0A0D6R0R9_ARACU</name>
<dbReference type="GO" id="GO:0009523">
    <property type="term" value="C:photosystem II"/>
    <property type="evidence" value="ECO:0007669"/>
    <property type="project" value="UniProtKB-KW"/>
</dbReference>
<accession>A0A0D6R0R9</accession>
<dbReference type="Gene3D" id="1.10.3460.10">
    <property type="entry name" value="Chlorophyll a/b binding protein domain"/>
    <property type="match status" value="1"/>
</dbReference>
<evidence type="ECO:0000256" key="8">
    <source>
        <dbReference type="RuleBase" id="RU363080"/>
    </source>
</evidence>
<dbReference type="EMBL" id="GCKF01033193">
    <property type="protein sequence ID" value="JAG97432.1"/>
    <property type="molecule type" value="Transcribed_RNA"/>
</dbReference>
<dbReference type="SUPFAM" id="SSF103511">
    <property type="entry name" value="Chlorophyll a-b binding protein"/>
    <property type="match status" value="1"/>
</dbReference>
<keyword evidence="8" id="KW-0603">Photosystem I</keyword>
<dbReference type="GO" id="GO:0009522">
    <property type="term" value="C:photosystem I"/>
    <property type="evidence" value="ECO:0007669"/>
    <property type="project" value="UniProtKB-KW"/>
</dbReference>
<keyword evidence="6 8" id="KW-0157">Chromophore</keyword>
<comment type="function">
    <text evidence="8">The light-harvesting complex (LHC) functions as a light receptor, it captures and delivers excitation energy to photosystems with which it is closely associated.</text>
</comment>
<reference evidence="9" key="1">
    <citation type="submission" date="2015-03" db="EMBL/GenBank/DDBJ databases">
        <title>A transcriptome of Araucaria cunninghamii, an australian fine timber species.</title>
        <authorList>
            <person name="Jing Yi C.J.Y."/>
            <person name="Yin San L.Y.S."/>
            <person name="Abdul Karim S.S."/>
            <person name="Wan Azmi N.N."/>
            <person name="Hercus R.R."/>
            <person name="Croft L.L."/>
        </authorList>
    </citation>
    <scope>NUCLEOTIDE SEQUENCE</scope>
    <source>
        <strain evidence="9">MI0301</strain>
        <tissue evidence="9">Leaf</tissue>
    </source>
</reference>
<evidence type="ECO:0000256" key="4">
    <source>
        <dbReference type="ARBA" id="ARBA00022531"/>
    </source>
</evidence>
<feature type="binding site" evidence="7">
    <location>
        <position position="201"/>
    </location>
    <ligand>
        <name>chlorophyll a</name>
        <dbReference type="ChEBI" id="CHEBI:58416"/>
        <label>1</label>
    </ligand>
</feature>
<keyword evidence="5 8" id="KW-0934">Plastid</keyword>
<feature type="binding site" evidence="7">
    <location>
        <position position="195"/>
    </location>
    <ligand>
        <name>chlorophyll a</name>
        <dbReference type="ChEBI" id="CHEBI:58416"/>
        <label>1</label>
    </ligand>
</feature>
<dbReference type="GO" id="GO:0016168">
    <property type="term" value="F:chlorophyll binding"/>
    <property type="evidence" value="ECO:0007669"/>
    <property type="project" value="UniProtKB-KW"/>
</dbReference>
<proteinExistence type="inferred from homology"/>
<protein>
    <recommendedName>
        <fullName evidence="8">Chlorophyll a-b binding protein, chloroplastic</fullName>
    </recommendedName>
</protein>
<feature type="binding site" evidence="7">
    <location>
        <position position="80"/>
    </location>
    <ligand>
        <name>chlorophyll a</name>
        <dbReference type="ChEBI" id="CHEBI:58416"/>
        <label>1</label>
    </ligand>
</feature>
<evidence type="ECO:0000313" key="9">
    <source>
        <dbReference type="EMBL" id="JAG97432.1"/>
    </source>
</evidence>
<comment type="similarity">
    <text evidence="8">Belongs to the light-harvesting chlorophyll a/b-binding (LHC) protein family.</text>
</comment>
<dbReference type="AlphaFoldDB" id="A0A0D6R0R9"/>
<sequence>MAAQLLLGQQLAAARQSRQCQAARRVAAQAEAANRDLWYPGSQPPKHLDGSLPGDYGFDPLQLSADEQARRWFQQAELIHARICMTSAAGIILPGLLTKAGILNLPEWYDAGKVWAERNPQVPYSALLIVELALCGFVEFKRWMDFVNPGSQGDGSFLGITDGLKGQSNGYPGGIFDPLGFSKGSEERLNEYKTKEIKNGRLAILANLGFAFQFAATGKGPITNLFDHIADPVNNTFATNGVSIPFVMPLGS</sequence>
<evidence type="ECO:0000256" key="2">
    <source>
        <dbReference type="ARBA" id="ARBA00022494"/>
    </source>
</evidence>
<comment type="subcellular location">
    <subcellularLocation>
        <location evidence="1 8">Plastid</location>
        <location evidence="1 8">Chloroplast thylakoid membrane</location>
    </subcellularLocation>
</comment>
<keyword evidence="3 8" id="KW-0150">Chloroplast</keyword>
<feature type="binding site" evidence="7">
    <location>
        <position position="196"/>
    </location>
    <ligand>
        <name>chlorophyll a</name>
        <dbReference type="ChEBI" id="CHEBI:58416"/>
        <label>1</label>
    </ligand>
</feature>
<feature type="binding site" description="axial binding residue" evidence="7">
    <location>
        <position position="164"/>
    </location>
    <ligand>
        <name>chlorophyll b</name>
        <dbReference type="ChEBI" id="CHEBI:61721"/>
        <label>1</label>
    </ligand>
    <ligandPart>
        <name>Mg</name>
        <dbReference type="ChEBI" id="CHEBI:25107"/>
    </ligandPart>
</feature>
<keyword evidence="8" id="KW-0604">Photosystem II</keyword>
<keyword evidence="8" id="KW-0793">Thylakoid</keyword>
<evidence type="ECO:0000256" key="5">
    <source>
        <dbReference type="ARBA" id="ARBA00022640"/>
    </source>
</evidence>
<keyword evidence="2 7" id="KW-0148">Chlorophyll</keyword>
<feature type="binding site" evidence="7">
    <location>
        <position position="213"/>
    </location>
    <ligand>
        <name>chlorophyll a</name>
        <dbReference type="ChEBI" id="CHEBI:58416"/>
        <label>1</label>
    </ligand>
</feature>
<dbReference type="GO" id="GO:0009765">
    <property type="term" value="P:photosynthesis, light harvesting"/>
    <property type="evidence" value="ECO:0007669"/>
    <property type="project" value="InterPro"/>
</dbReference>
<organism evidence="9">
    <name type="scientific">Araucaria cunninghamii</name>
    <name type="common">Hoop pine</name>
    <name type="synonym">Moreton Bay pine</name>
    <dbReference type="NCBI Taxonomy" id="56994"/>
    <lineage>
        <taxon>Eukaryota</taxon>
        <taxon>Viridiplantae</taxon>
        <taxon>Streptophyta</taxon>
        <taxon>Embryophyta</taxon>
        <taxon>Tracheophyta</taxon>
        <taxon>Spermatophyta</taxon>
        <taxon>Pinopsida</taxon>
        <taxon>Pinidae</taxon>
        <taxon>Conifers II</taxon>
        <taxon>Araucariales</taxon>
        <taxon>Araucariaceae</taxon>
        <taxon>Araucaria</taxon>
    </lineage>
</organism>
<dbReference type="InterPro" id="IPR001344">
    <property type="entry name" value="Chloro_AB-bd_pln"/>
</dbReference>